<sequence length="232" mass="26869">MQAEEQQQSWKVNIQARAQNFSFKLKATKILPTGKFQRFSLLLRLHKVILKLQLEPGSTVSISTQQKRTLKSTFLRLLEKLRLRRAKTTLTLQHPDVKSALNRLKLFANKKSICAGSLVIAVLALLLQSVFKKDCKGIITHTSIILMYWVLYFNRHTKGKTSGFWIVLIVATVGSWVAFRLGKDYVSKYAWNCMEWSYAYAASRCWYAACQVIFALVKIFFSYISKLKEKWF</sequence>
<dbReference type="Proteomes" id="UP000515121">
    <property type="component" value="Unplaced"/>
</dbReference>
<protein>
    <submittedName>
        <fullName evidence="3">Uncharacterized protein LOC111307197 isoform X1</fullName>
    </submittedName>
</protein>
<feature type="transmembrane region" description="Helical" evidence="1">
    <location>
        <begin position="137"/>
        <end position="154"/>
    </location>
</feature>
<proteinExistence type="predicted"/>
<dbReference type="KEGG" id="dzi:111307197"/>
<dbReference type="OrthoDB" id="1692153at2759"/>
<evidence type="ECO:0000256" key="1">
    <source>
        <dbReference type="SAM" id="Phobius"/>
    </source>
</evidence>
<feature type="transmembrane region" description="Helical" evidence="1">
    <location>
        <begin position="161"/>
        <end position="179"/>
    </location>
</feature>
<evidence type="ECO:0000313" key="2">
    <source>
        <dbReference type="Proteomes" id="UP000515121"/>
    </source>
</evidence>
<name>A0A6P6A7P8_DURZI</name>
<keyword evidence="2" id="KW-1185">Reference proteome</keyword>
<evidence type="ECO:0000313" key="3">
    <source>
        <dbReference type="RefSeq" id="XP_022760944.1"/>
    </source>
</evidence>
<accession>A0A6P6A7P8</accession>
<keyword evidence="1" id="KW-1133">Transmembrane helix</keyword>
<feature type="transmembrane region" description="Helical" evidence="1">
    <location>
        <begin position="113"/>
        <end position="131"/>
    </location>
</feature>
<reference evidence="3" key="1">
    <citation type="submission" date="2025-08" db="UniProtKB">
        <authorList>
            <consortium name="RefSeq"/>
        </authorList>
    </citation>
    <scope>IDENTIFICATION</scope>
    <source>
        <tissue evidence="3">Fruit stalk</tissue>
    </source>
</reference>
<gene>
    <name evidence="3" type="primary">LOC111307197</name>
</gene>
<keyword evidence="1" id="KW-0812">Transmembrane</keyword>
<dbReference type="GeneID" id="111307197"/>
<dbReference type="AlphaFoldDB" id="A0A6P6A7P8"/>
<organism evidence="2 3">
    <name type="scientific">Durio zibethinus</name>
    <name type="common">Durian</name>
    <dbReference type="NCBI Taxonomy" id="66656"/>
    <lineage>
        <taxon>Eukaryota</taxon>
        <taxon>Viridiplantae</taxon>
        <taxon>Streptophyta</taxon>
        <taxon>Embryophyta</taxon>
        <taxon>Tracheophyta</taxon>
        <taxon>Spermatophyta</taxon>
        <taxon>Magnoliopsida</taxon>
        <taxon>eudicotyledons</taxon>
        <taxon>Gunneridae</taxon>
        <taxon>Pentapetalae</taxon>
        <taxon>rosids</taxon>
        <taxon>malvids</taxon>
        <taxon>Malvales</taxon>
        <taxon>Malvaceae</taxon>
        <taxon>Helicteroideae</taxon>
        <taxon>Durio</taxon>
    </lineage>
</organism>
<dbReference type="RefSeq" id="XP_022760944.1">
    <property type="nucleotide sequence ID" value="XM_022905209.1"/>
</dbReference>
<feature type="transmembrane region" description="Helical" evidence="1">
    <location>
        <begin position="199"/>
        <end position="221"/>
    </location>
</feature>
<keyword evidence="1" id="KW-0472">Membrane</keyword>